<feature type="compositionally biased region" description="Basic and acidic residues" evidence="1">
    <location>
        <begin position="78"/>
        <end position="90"/>
    </location>
</feature>
<dbReference type="EMBL" id="QXFZ01002960">
    <property type="protein sequence ID" value="KAE9072352.1"/>
    <property type="molecule type" value="Genomic_DNA"/>
</dbReference>
<evidence type="ECO:0000313" key="11">
    <source>
        <dbReference type="Proteomes" id="UP000441208"/>
    </source>
</evidence>
<feature type="compositionally biased region" description="Basic and acidic residues" evidence="1">
    <location>
        <begin position="159"/>
        <end position="176"/>
    </location>
</feature>
<evidence type="ECO:0000313" key="9">
    <source>
        <dbReference type="Proteomes" id="UP000440367"/>
    </source>
</evidence>
<name>A0A6A3WHR6_9STRA</name>
<reference evidence="7 8" key="1">
    <citation type="submission" date="2018-08" db="EMBL/GenBank/DDBJ databases">
        <title>Genomic investigation of the strawberry pathogen Phytophthora fragariae indicates pathogenicity is determined by transcriptional variation in three key races.</title>
        <authorList>
            <person name="Adams T.M."/>
            <person name="Armitage A.D."/>
            <person name="Sobczyk M.K."/>
            <person name="Bates H.J."/>
            <person name="Dunwell J.M."/>
            <person name="Nellist C.F."/>
            <person name="Harrison R.J."/>
        </authorList>
    </citation>
    <scope>NUCLEOTIDE SEQUENCE [LARGE SCALE GENOMIC DNA]</scope>
    <source>
        <strain evidence="6 8">A4</strain>
        <strain evidence="5 9">BC-1</strain>
        <strain evidence="4 10">NOV-5</strain>
        <strain evidence="3 11">NOV-71</strain>
        <strain evidence="2 7">NOV-9</strain>
    </source>
</reference>
<feature type="region of interest" description="Disordered" evidence="1">
    <location>
        <begin position="70"/>
        <end position="176"/>
    </location>
</feature>
<evidence type="ECO:0000313" key="2">
    <source>
        <dbReference type="EMBL" id="KAE8922758.1"/>
    </source>
</evidence>
<protein>
    <submittedName>
        <fullName evidence="5">Uncharacterized protein</fullName>
    </submittedName>
</protein>
<evidence type="ECO:0000313" key="7">
    <source>
        <dbReference type="Proteomes" id="UP000429523"/>
    </source>
</evidence>
<dbReference type="EMBL" id="QXGE01003029">
    <property type="protein sequence ID" value="KAE9277561.1"/>
    <property type="molecule type" value="Genomic_DNA"/>
</dbReference>
<dbReference type="Proteomes" id="UP000440367">
    <property type="component" value="Unassembled WGS sequence"/>
</dbReference>
<evidence type="ECO:0000313" key="10">
    <source>
        <dbReference type="Proteomes" id="UP000440732"/>
    </source>
</evidence>
<dbReference type="Proteomes" id="UP000440732">
    <property type="component" value="Unassembled WGS sequence"/>
</dbReference>
<comment type="caution">
    <text evidence="5">The sequence shown here is derived from an EMBL/GenBank/DDBJ whole genome shotgun (WGS) entry which is preliminary data.</text>
</comment>
<sequence>MMRMRLIKTQQLTLYKHRREHSPHLAAGAGTVGGDDVSTSKTTEQSTSQPHVEGQRYAVKAEYERTAVLQNSTSTSGEAEHHARRVDHVLRGRRRSAGWQAARVARSQVREGAEDTPGGTATVHPDGLAVPLPAPPWHQKSARTRFFQSTKAMRPVPLKLKEKRPQEDNDYLRGGA</sequence>
<proteinExistence type="predicted"/>
<dbReference type="EMBL" id="QXGF01002981">
    <property type="protein sequence ID" value="KAE8922758.1"/>
    <property type="molecule type" value="Genomic_DNA"/>
</dbReference>
<gene>
    <name evidence="6" type="ORF">PF001_g25591</name>
    <name evidence="5" type="ORF">PF002_g26975</name>
    <name evidence="4" type="ORF">PF006_g25604</name>
    <name evidence="3" type="ORF">PF007_g26208</name>
    <name evidence="2" type="ORF">PF009_g26981</name>
</gene>
<evidence type="ECO:0000256" key="1">
    <source>
        <dbReference type="SAM" id="MobiDB-lite"/>
    </source>
</evidence>
<evidence type="ECO:0000313" key="5">
    <source>
        <dbReference type="EMBL" id="KAE9182478.1"/>
    </source>
</evidence>
<evidence type="ECO:0000313" key="8">
    <source>
        <dbReference type="Proteomes" id="UP000437068"/>
    </source>
</evidence>
<dbReference type="Proteomes" id="UP000441208">
    <property type="component" value="Unassembled WGS sequence"/>
</dbReference>
<evidence type="ECO:0000313" key="4">
    <source>
        <dbReference type="EMBL" id="KAE9088335.1"/>
    </source>
</evidence>
<dbReference type="Proteomes" id="UP000437068">
    <property type="component" value="Unassembled WGS sequence"/>
</dbReference>
<organism evidence="5 9">
    <name type="scientific">Phytophthora fragariae</name>
    <dbReference type="NCBI Taxonomy" id="53985"/>
    <lineage>
        <taxon>Eukaryota</taxon>
        <taxon>Sar</taxon>
        <taxon>Stramenopiles</taxon>
        <taxon>Oomycota</taxon>
        <taxon>Peronosporomycetes</taxon>
        <taxon>Peronosporales</taxon>
        <taxon>Peronosporaceae</taxon>
        <taxon>Phytophthora</taxon>
    </lineage>
</organism>
<evidence type="ECO:0000313" key="3">
    <source>
        <dbReference type="EMBL" id="KAE9072352.1"/>
    </source>
</evidence>
<accession>A0A6A3WHR6</accession>
<feature type="compositionally biased region" description="Low complexity" evidence="1">
    <location>
        <begin position="26"/>
        <end position="49"/>
    </location>
</feature>
<dbReference type="EMBL" id="QXGA01003042">
    <property type="protein sequence ID" value="KAE9088335.1"/>
    <property type="molecule type" value="Genomic_DNA"/>
</dbReference>
<dbReference type="EMBL" id="QXGD01002930">
    <property type="protein sequence ID" value="KAE9182478.1"/>
    <property type="molecule type" value="Genomic_DNA"/>
</dbReference>
<feature type="region of interest" description="Disordered" evidence="1">
    <location>
        <begin position="21"/>
        <end position="55"/>
    </location>
</feature>
<dbReference type="AlphaFoldDB" id="A0A6A3WHR6"/>
<dbReference type="Proteomes" id="UP000429523">
    <property type="component" value="Unassembled WGS sequence"/>
</dbReference>
<evidence type="ECO:0000313" key="6">
    <source>
        <dbReference type="EMBL" id="KAE9277561.1"/>
    </source>
</evidence>